<evidence type="ECO:0000256" key="2">
    <source>
        <dbReference type="ARBA" id="ARBA00022692"/>
    </source>
</evidence>
<evidence type="ECO:0000256" key="3">
    <source>
        <dbReference type="ARBA" id="ARBA00022989"/>
    </source>
</evidence>
<evidence type="ECO:0000313" key="6">
    <source>
        <dbReference type="EMBL" id="PFH58170.1"/>
    </source>
</evidence>
<keyword evidence="4 5" id="KW-0472">Membrane</keyword>
<evidence type="ECO:0000256" key="1">
    <source>
        <dbReference type="ARBA" id="ARBA00004141"/>
    </source>
</evidence>
<dbReference type="GO" id="GO:0005635">
    <property type="term" value="C:nuclear envelope"/>
    <property type="evidence" value="ECO:0007669"/>
    <property type="project" value="TreeGrafter"/>
</dbReference>
<dbReference type="STRING" id="268505.A0A2A9PBC3"/>
<evidence type="ECO:0000313" key="7">
    <source>
        <dbReference type="Proteomes" id="UP000037136"/>
    </source>
</evidence>
<reference evidence="6 7" key="2">
    <citation type="journal article" date="2017" name="Sci. Rep.">
        <title>Ant-infecting Ophiocordyceps genomes reveal a high diversity of potential behavioral manipulation genes and a possible major role for enterotoxins.</title>
        <authorList>
            <person name="de Bekker C."/>
            <person name="Ohm R.A."/>
            <person name="Evans H.C."/>
            <person name="Brachmann A."/>
            <person name="Hughes D.P."/>
        </authorList>
    </citation>
    <scope>NUCLEOTIDE SEQUENCE [LARGE SCALE GENOMIC DNA]</scope>
    <source>
        <strain evidence="6 7">SC16a</strain>
    </source>
</reference>
<gene>
    <name evidence="6" type="ORF">XA68_14074</name>
</gene>
<reference evidence="6 7" key="1">
    <citation type="journal article" date="2015" name="BMC Genomics">
        <title>Gene expression during zombie ant biting behavior reflects the complexity underlying fungal parasitic behavioral manipulation.</title>
        <authorList>
            <person name="de Bekker C."/>
            <person name="Ohm R.A."/>
            <person name="Loreto R.G."/>
            <person name="Sebastian A."/>
            <person name="Albert I."/>
            <person name="Merrow M."/>
            <person name="Brachmann A."/>
            <person name="Hughes D.P."/>
        </authorList>
    </citation>
    <scope>NUCLEOTIDE SEQUENCE [LARGE SCALE GENOMIC DNA]</scope>
    <source>
        <strain evidence="6 7">SC16a</strain>
    </source>
</reference>
<dbReference type="OrthoDB" id="410651at2759"/>
<dbReference type="Gene3D" id="1.20.120.550">
    <property type="entry name" value="Membrane associated eicosanoid/glutathione metabolism-like domain"/>
    <property type="match status" value="1"/>
</dbReference>
<keyword evidence="2 5" id="KW-0812">Transmembrane</keyword>
<keyword evidence="7" id="KW-1185">Reference proteome</keyword>
<protein>
    <recommendedName>
        <fullName evidence="8">Microsomal glutathione S-transferase 3</fullName>
    </recommendedName>
</protein>
<dbReference type="Proteomes" id="UP000037136">
    <property type="component" value="Unassembled WGS sequence"/>
</dbReference>
<comment type="caution">
    <text evidence="6">The sequence shown here is derived from an EMBL/GenBank/DDBJ whole genome shotgun (WGS) entry which is preliminary data.</text>
</comment>
<organism evidence="6 7">
    <name type="scientific">Ophiocordyceps unilateralis</name>
    <name type="common">Zombie-ant fungus</name>
    <name type="synonym">Torrubia unilateralis</name>
    <dbReference type="NCBI Taxonomy" id="268505"/>
    <lineage>
        <taxon>Eukaryota</taxon>
        <taxon>Fungi</taxon>
        <taxon>Dikarya</taxon>
        <taxon>Ascomycota</taxon>
        <taxon>Pezizomycotina</taxon>
        <taxon>Sordariomycetes</taxon>
        <taxon>Hypocreomycetidae</taxon>
        <taxon>Hypocreales</taxon>
        <taxon>Ophiocordycipitaceae</taxon>
        <taxon>Ophiocordyceps</taxon>
    </lineage>
</organism>
<dbReference type="PANTHER" id="PTHR10250">
    <property type="entry name" value="MICROSOMAL GLUTATHIONE S-TRANSFERASE"/>
    <property type="match status" value="1"/>
</dbReference>
<dbReference type="GO" id="GO:0016020">
    <property type="term" value="C:membrane"/>
    <property type="evidence" value="ECO:0007669"/>
    <property type="project" value="UniProtKB-SubCell"/>
</dbReference>
<dbReference type="SUPFAM" id="SSF161084">
    <property type="entry name" value="MAPEG domain-like"/>
    <property type="match status" value="1"/>
</dbReference>
<dbReference type="Pfam" id="PF01124">
    <property type="entry name" value="MAPEG"/>
    <property type="match status" value="1"/>
</dbReference>
<dbReference type="GO" id="GO:0004602">
    <property type="term" value="F:glutathione peroxidase activity"/>
    <property type="evidence" value="ECO:0007669"/>
    <property type="project" value="TreeGrafter"/>
</dbReference>
<dbReference type="InterPro" id="IPR023352">
    <property type="entry name" value="MAPEG-like_dom_sf"/>
</dbReference>
<dbReference type="AlphaFoldDB" id="A0A2A9PBC3"/>
<proteinExistence type="predicted"/>
<accession>A0A2A9PBC3</accession>
<sequence length="150" mass="15979">MAPTLQLPDQYGLVLAAATSTFFVNTLHAFRTIKFRKASGIEYPQAYATNEQAAKNESAYRFNCAQRAHHNFTENHTSLLGALLIAGIRFPVPAAAVGAGWSLSRVLYLLGYTSSAGPRGRLIGGLGGTLSDLLLKLAAAYSSAMFVLGN</sequence>
<evidence type="ECO:0008006" key="8">
    <source>
        <dbReference type="Google" id="ProtNLM"/>
    </source>
</evidence>
<keyword evidence="3 5" id="KW-1133">Transmembrane helix</keyword>
<evidence type="ECO:0000256" key="5">
    <source>
        <dbReference type="SAM" id="Phobius"/>
    </source>
</evidence>
<evidence type="ECO:0000256" key="4">
    <source>
        <dbReference type="ARBA" id="ARBA00023136"/>
    </source>
</evidence>
<dbReference type="EMBL" id="LAZP02000320">
    <property type="protein sequence ID" value="PFH58170.1"/>
    <property type="molecule type" value="Genomic_DNA"/>
</dbReference>
<feature type="transmembrane region" description="Helical" evidence="5">
    <location>
        <begin position="12"/>
        <end position="30"/>
    </location>
</feature>
<dbReference type="PANTHER" id="PTHR10250:SF26">
    <property type="entry name" value="GLUTATHIONE S-TRANSFERASE 3, MITOCHONDRIAL"/>
    <property type="match status" value="1"/>
</dbReference>
<name>A0A2A9PBC3_OPHUN</name>
<comment type="subcellular location">
    <subcellularLocation>
        <location evidence="1">Membrane</location>
        <topology evidence="1">Multi-pass membrane protein</topology>
    </subcellularLocation>
</comment>
<dbReference type="GO" id="GO:0004364">
    <property type="term" value="F:glutathione transferase activity"/>
    <property type="evidence" value="ECO:0007669"/>
    <property type="project" value="TreeGrafter"/>
</dbReference>
<dbReference type="GO" id="GO:0005783">
    <property type="term" value="C:endoplasmic reticulum"/>
    <property type="evidence" value="ECO:0007669"/>
    <property type="project" value="TreeGrafter"/>
</dbReference>
<dbReference type="InterPro" id="IPR001129">
    <property type="entry name" value="Membr-assoc_MAPEG"/>
</dbReference>
<dbReference type="InterPro" id="IPR050997">
    <property type="entry name" value="MAPEG"/>
</dbReference>